<sequence length="1170" mass="133997">MANPYDPVQFAFEKSIRDFKANLKDDRLYSEILQTTTIDQVYNFTEKLQADQNKDGHMRHLAKIGPFLENLRGYAGVIEVFIQVKPEILALIWGPIKLLLQWTSVLKQSFDGLIKTIADIGNLLPEFKEVVRLFGHNKQINDVLALFFQDILDIYAIALKFFSASRWRIIFEAMWPKQQDKIRVVMSHIERHTLLMRNEVRLEHIREEYDARLRALEHFEKTERSHLRQEYNTIKEAISPRTYEDELYRIRGRICEGTGKWLLRDATFAEWIDGSEKPTKPIWLQGIPGAGKTYLSSTVIDHALSKGRTLFAFLSYKFSSSISALSIIHSLIFQLTSDDDDLQAILCQYASKELRRELKRAVELLTILLTTTGPVFIVIDGIDEIDEIERRRLLQHLLELSNDCDNVKVLVCSRIEDDIDAILRGKAVKIRIDDRNAGSIQAFVSRQVQEWFLSRDFLSEARTEIQGLLAPLSSKANGMFLYAKVVLTSIEHLDNMIAIRNELQVLPENLDDAYARILERINNLNPLALRDKARKLLGWVGSSPTPLSIYEIEQALNIKMDDIKGNVRVIARLNPVRVCGPILEVVDDYVEFVHFTAKEYIFSPHIPNCINISDATLSLATCCIQYLCQEHHDTDLSDDELRENLLAGAYRLHEYSATIWPELVERYIRFAKSASPPSDLIKLIQLLIEKRSSDEFSNDGSTLLELSAKQSFKWDYPEIHEILRKAVCFRIYLTSKGNSWINLDPLTITRTSIRLYKEFDQLLCGSGDYHMTDCHCVTIQRHSGQRPFKCSFLGCYFSRHGFPIKSARNSHQSHHERPWKCSKSDCLYFQGFFSRKSWLQQKPDKDEIQPLLFDLIRADKVELVKNLIPQLVKFPIEVKNSLFSLAARSGSTAMVNLFEPGTGNIVNPGDERPYGEFIAAYGRDVRERSKGRHDFMNVWTGLHAAIRGTNIETFRHLLLISRKNHLDIYALLLPEILKCKSEEFRLDWELNVEAEYEACVKNPLSNDELLKFGSRYTTSPLLKTATGNSENATFILLLWEKIDLAKILNPAHLGSTLGYVAGTCRSIKLAKYLIDAGVPVDSRRRIINQTPLHHALRVNTPEAAELAKFLLGLGADPSAFAETGRGSIRTIKRIRDEIGAKGISKWLGISWDDLVERIRAERMDASEHKS</sequence>
<evidence type="ECO:0000259" key="3">
    <source>
        <dbReference type="PROSITE" id="PS50837"/>
    </source>
</evidence>
<evidence type="ECO:0000313" key="4">
    <source>
        <dbReference type="EMBL" id="PMD44746.1"/>
    </source>
</evidence>
<dbReference type="InterPro" id="IPR002110">
    <property type="entry name" value="Ankyrin_rpt"/>
</dbReference>
<dbReference type="InterPro" id="IPR056125">
    <property type="entry name" value="DUF7708"/>
</dbReference>
<dbReference type="SUPFAM" id="SSF52540">
    <property type="entry name" value="P-loop containing nucleoside triphosphate hydrolases"/>
    <property type="match status" value="1"/>
</dbReference>
<dbReference type="Gene3D" id="3.40.50.300">
    <property type="entry name" value="P-loop containing nucleotide triphosphate hydrolases"/>
    <property type="match status" value="1"/>
</dbReference>
<organism evidence="4 5">
    <name type="scientific">Hyaloscypha variabilis (strain UAMH 11265 / GT02V1 / F)</name>
    <name type="common">Meliniomyces variabilis</name>
    <dbReference type="NCBI Taxonomy" id="1149755"/>
    <lineage>
        <taxon>Eukaryota</taxon>
        <taxon>Fungi</taxon>
        <taxon>Dikarya</taxon>
        <taxon>Ascomycota</taxon>
        <taxon>Pezizomycotina</taxon>
        <taxon>Leotiomycetes</taxon>
        <taxon>Helotiales</taxon>
        <taxon>Hyaloscyphaceae</taxon>
        <taxon>Hyaloscypha</taxon>
        <taxon>Hyaloscypha variabilis</taxon>
    </lineage>
</organism>
<keyword evidence="2" id="KW-0040">ANK repeat</keyword>
<name>A0A2J6S1V7_HYAVF</name>
<evidence type="ECO:0000313" key="5">
    <source>
        <dbReference type="Proteomes" id="UP000235786"/>
    </source>
</evidence>
<dbReference type="Pfam" id="PF24809">
    <property type="entry name" value="DUF7708"/>
    <property type="match status" value="1"/>
</dbReference>
<dbReference type="InterPro" id="IPR007111">
    <property type="entry name" value="NACHT_NTPase"/>
</dbReference>
<gene>
    <name evidence="4" type="ORF">L207DRAFT_552817</name>
</gene>
<proteinExistence type="predicted"/>
<dbReference type="Gene3D" id="1.25.40.20">
    <property type="entry name" value="Ankyrin repeat-containing domain"/>
    <property type="match status" value="1"/>
</dbReference>
<dbReference type="InterPro" id="IPR027417">
    <property type="entry name" value="P-loop_NTPase"/>
</dbReference>
<feature type="domain" description="NACHT" evidence="3">
    <location>
        <begin position="280"/>
        <end position="414"/>
    </location>
</feature>
<dbReference type="PANTHER" id="PTHR10039">
    <property type="entry name" value="AMELOGENIN"/>
    <property type="match status" value="1"/>
</dbReference>
<reference evidence="4 5" key="1">
    <citation type="submission" date="2016-04" db="EMBL/GenBank/DDBJ databases">
        <title>A degradative enzymes factory behind the ericoid mycorrhizal symbiosis.</title>
        <authorList>
            <consortium name="DOE Joint Genome Institute"/>
            <person name="Martino E."/>
            <person name="Morin E."/>
            <person name="Grelet G."/>
            <person name="Kuo A."/>
            <person name="Kohler A."/>
            <person name="Daghino S."/>
            <person name="Barry K."/>
            <person name="Choi C."/>
            <person name="Cichocki N."/>
            <person name="Clum A."/>
            <person name="Copeland A."/>
            <person name="Hainaut M."/>
            <person name="Haridas S."/>
            <person name="Labutti K."/>
            <person name="Lindquist E."/>
            <person name="Lipzen A."/>
            <person name="Khouja H.-R."/>
            <person name="Murat C."/>
            <person name="Ohm R."/>
            <person name="Olson A."/>
            <person name="Spatafora J."/>
            <person name="Veneault-Fourrey C."/>
            <person name="Henrissat B."/>
            <person name="Grigoriev I."/>
            <person name="Martin F."/>
            <person name="Perotto S."/>
        </authorList>
    </citation>
    <scope>NUCLEOTIDE SEQUENCE [LARGE SCALE GENOMIC DNA]</scope>
    <source>
        <strain evidence="4 5">F</strain>
    </source>
</reference>
<protein>
    <recommendedName>
        <fullName evidence="3">NACHT domain-containing protein</fullName>
    </recommendedName>
</protein>
<dbReference type="InterPro" id="IPR054471">
    <property type="entry name" value="GPIID_WHD"/>
</dbReference>
<dbReference type="InterPro" id="IPR056884">
    <property type="entry name" value="NPHP3-like_N"/>
</dbReference>
<keyword evidence="1" id="KW-0677">Repeat</keyword>
<keyword evidence="5" id="KW-1185">Reference proteome</keyword>
<dbReference type="Proteomes" id="UP000235786">
    <property type="component" value="Unassembled WGS sequence"/>
</dbReference>
<dbReference type="PROSITE" id="PS50088">
    <property type="entry name" value="ANK_REPEAT"/>
    <property type="match status" value="1"/>
</dbReference>
<dbReference type="EMBL" id="KZ613941">
    <property type="protein sequence ID" value="PMD44746.1"/>
    <property type="molecule type" value="Genomic_DNA"/>
</dbReference>
<dbReference type="PROSITE" id="PS50837">
    <property type="entry name" value="NACHT"/>
    <property type="match status" value="1"/>
</dbReference>
<dbReference type="InterPro" id="IPR036770">
    <property type="entry name" value="Ankyrin_rpt-contain_sf"/>
</dbReference>
<dbReference type="SMART" id="SM00248">
    <property type="entry name" value="ANK"/>
    <property type="match status" value="3"/>
</dbReference>
<dbReference type="PANTHER" id="PTHR10039:SF14">
    <property type="entry name" value="NACHT DOMAIN-CONTAINING PROTEIN"/>
    <property type="match status" value="1"/>
</dbReference>
<dbReference type="STRING" id="1149755.A0A2J6S1V7"/>
<dbReference type="OrthoDB" id="4062651at2759"/>
<evidence type="ECO:0000256" key="2">
    <source>
        <dbReference type="PROSITE-ProRule" id="PRU00023"/>
    </source>
</evidence>
<accession>A0A2J6S1V7</accession>
<dbReference type="Pfam" id="PF22939">
    <property type="entry name" value="WHD_GPIID"/>
    <property type="match status" value="1"/>
</dbReference>
<evidence type="ECO:0000256" key="1">
    <source>
        <dbReference type="ARBA" id="ARBA00022737"/>
    </source>
</evidence>
<dbReference type="AlphaFoldDB" id="A0A2J6S1V7"/>
<dbReference type="Pfam" id="PF24883">
    <property type="entry name" value="NPHP3_N"/>
    <property type="match status" value="1"/>
</dbReference>
<feature type="repeat" description="ANK" evidence="2">
    <location>
        <begin position="1087"/>
        <end position="1122"/>
    </location>
</feature>
<dbReference type="SUPFAM" id="SSF48403">
    <property type="entry name" value="Ankyrin repeat"/>
    <property type="match status" value="1"/>
</dbReference>